<proteinExistence type="predicted"/>
<dbReference type="Proteomes" id="UP001172155">
    <property type="component" value="Unassembled WGS sequence"/>
</dbReference>
<dbReference type="EMBL" id="JAUKUD010000004">
    <property type="protein sequence ID" value="KAK0746944.1"/>
    <property type="molecule type" value="Genomic_DNA"/>
</dbReference>
<evidence type="ECO:0008006" key="3">
    <source>
        <dbReference type="Google" id="ProtNLM"/>
    </source>
</evidence>
<comment type="caution">
    <text evidence="1">The sequence shown here is derived from an EMBL/GenBank/DDBJ whole genome shotgun (WGS) entry which is preliminary data.</text>
</comment>
<evidence type="ECO:0000313" key="2">
    <source>
        <dbReference type="Proteomes" id="UP001172155"/>
    </source>
</evidence>
<reference evidence="1" key="1">
    <citation type="submission" date="2023-06" db="EMBL/GenBank/DDBJ databases">
        <title>Genome-scale phylogeny and comparative genomics of the fungal order Sordariales.</title>
        <authorList>
            <consortium name="Lawrence Berkeley National Laboratory"/>
            <person name="Hensen N."/>
            <person name="Bonometti L."/>
            <person name="Westerberg I."/>
            <person name="Brannstrom I.O."/>
            <person name="Guillou S."/>
            <person name="Cros-Aarteil S."/>
            <person name="Calhoun S."/>
            <person name="Haridas S."/>
            <person name="Kuo A."/>
            <person name="Mondo S."/>
            <person name="Pangilinan J."/>
            <person name="Riley R."/>
            <person name="LaButti K."/>
            <person name="Andreopoulos B."/>
            <person name="Lipzen A."/>
            <person name="Chen C."/>
            <person name="Yanf M."/>
            <person name="Daum C."/>
            <person name="Ng V."/>
            <person name="Clum A."/>
            <person name="Steindorff A."/>
            <person name="Ohm R."/>
            <person name="Martin F."/>
            <person name="Silar P."/>
            <person name="Natvig D."/>
            <person name="Lalanne C."/>
            <person name="Gautier V."/>
            <person name="Ament-velasquez S.L."/>
            <person name="Kruys A."/>
            <person name="Hutchinson M.I."/>
            <person name="Powell A.J."/>
            <person name="Barry K."/>
            <person name="Miller A.N."/>
            <person name="Grigoriev I.V."/>
            <person name="Debuchy R."/>
            <person name="Gladieux P."/>
            <person name="Thoren M.H."/>
            <person name="Johannesson H."/>
        </authorList>
    </citation>
    <scope>NUCLEOTIDE SEQUENCE</scope>
    <source>
        <strain evidence="1">SMH3187-1</strain>
    </source>
</reference>
<gene>
    <name evidence="1" type="ORF">B0T18DRAFT_412827</name>
</gene>
<evidence type="ECO:0000313" key="1">
    <source>
        <dbReference type="EMBL" id="KAK0746944.1"/>
    </source>
</evidence>
<name>A0AA40EWP6_9PEZI</name>
<keyword evidence="2" id="KW-1185">Reference proteome</keyword>
<accession>A0AA40EWP6</accession>
<protein>
    <recommendedName>
        <fullName evidence="3">Cell division cycle protein 123</fullName>
    </recommendedName>
</protein>
<dbReference type="AlphaFoldDB" id="A0AA40EWP6"/>
<sequence length="319" mass="35702">MLGEMKLRIVEYERVKADWESGAPTEFNSNFHTTAEAPDLPIPSNTPTSFERWLPLVMRSRGVQDDALQVVSLTSVQVRLLILAAGASVHTRVLNRACAEDLQEEVAPAFGSLTFPSQGLFMRLAACSTKDGAQKPPGKMSISSIDEIMLQLTTSLRAWSALNNAVNNAINARAPCLSIFFLPFDPRMDTAQEYRVFCAPETMRITAVSQYRWHKPWRFAGRSEEERIAVAHSIFAGIQNTHAAIIRDIRAGDAMDDLLRRQGFTFDVLFDESRNSCELIELNTFGVRSACGSCLFHWLKHRDLLYGLRSEEVAFAVTI</sequence>
<organism evidence="1 2">
    <name type="scientific">Schizothecium vesticola</name>
    <dbReference type="NCBI Taxonomy" id="314040"/>
    <lineage>
        <taxon>Eukaryota</taxon>
        <taxon>Fungi</taxon>
        <taxon>Dikarya</taxon>
        <taxon>Ascomycota</taxon>
        <taxon>Pezizomycotina</taxon>
        <taxon>Sordariomycetes</taxon>
        <taxon>Sordariomycetidae</taxon>
        <taxon>Sordariales</taxon>
        <taxon>Schizotheciaceae</taxon>
        <taxon>Schizothecium</taxon>
    </lineage>
</organism>